<dbReference type="Proteomes" id="UP001576774">
    <property type="component" value="Unassembled WGS sequence"/>
</dbReference>
<keyword evidence="2" id="KW-1185">Reference proteome</keyword>
<accession>A0ABV4X1Z9</accession>
<evidence type="ECO:0000313" key="2">
    <source>
        <dbReference type="Proteomes" id="UP001576774"/>
    </source>
</evidence>
<sequence>MLEDILQRYAPIKDLFLIFPINFCRLNILVDNPKLQIDRITS</sequence>
<comment type="caution">
    <text evidence="1">The sequence shown here is derived from an EMBL/GenBank/DDBJ whole genome shotgun (WGS) entry which is preliminary data.</text>
</comment>
<reference evidence="1 2" key="1">
    <citation type="submission" date="2024-09" db="EMBL/GenBank/DDBJ databases">
        <title>Floridaenema gen nov. (Aerosakkonemataceae, Aerosakkonematales ord. nov., Cyanobacteria) from benthic tropical and subtropical fresh waters, with the description of four new species.</title>
        <authorList>
            <person name="Moretto J.A."/>
            <person name="Berthold D.E."/>
            <person name="Lefler F.W."/>
            <person name="Huang I.-S."/>
            <person name="Laughinghouse H. IV."/>
        </authorList>
    </citation>
    <scope>NUCLEOTIDE SEQUENCE [LARGE SCALE GENOMIC DNA]</scope>
    <source>
        <strain evidence="1 2">BLCC-F46</strain>
    </source>
</reference>
<organism evidence="1 2">
    <name type="scientific">Floridaenema aerugineum BLCC-F46</name>
    <dbReference type="NCBI Taxonomy" id="3153654"/>
    <lineage>
        <taxon>Bacteria</taxon>
        <taxon>Bacillati</taxon>
        <taxon>Cyanobacteriota</taxon>
        <taxon>Cyanophyceae</taxon>
        <taxon>Oscillatoriophycideae</taxon>
        <taxon>Aerosakkonematales</taxon>
        <taxon>Aerosakkonemataceae</taxon>
        <taxon>Floridanema</taxon>
        <taxon>Floridanema aerugineum</taxon>
    </lineage>
</organism>
<gene>
    <name evidence="1" type="ORF">ACE1CC_07940</name>
</gene>
<dbReference type="RefSeq" id="WP_413269934.1">
    <property type="nucleotide sequence ID" value="NZ_JBHFNQ010000064.1"/>
</dbReference>
<evidence type="ECO:0000313" key="1">
    <source>
        <dbReference type="EMBL" id="MFB2876811.1"/>
    </source>
</evidence>
<dbReference type="EMBL" id="JBHFNQ010000064">
    <property type="protein sequence ID" value="MFB2876811.1"/>
    <property type="molecule type" value="Genomic_DNA"/>
</dbReference>
<protein>
    <submittedName>
        <fullName evidence="1">Uncharacterized protein</fullName>
    </submittedName>
</protein>
<proteinExistence type="predicted"/>
<name>A0ABV4X1Z9_9CYAN</name>